<dbReference type="PANTHER" id="PTHR33472:SF1">
    <property type="entry name" value="EXTENSIN-RELATED"/>
    <property type="match status" value="1"/>
</dbReference>
<dbReference type="Proteomes" id="UP001293593">
    <property type="component" value="Unassembled WGS sequence"/>
</dbReference>
<accession>A0AAE1KB52</accession>
<comment type="caution">
    <text evidence="2">The sequence shown here is derived from an EMBL/GenBank/DDBJ whole genome shotgun (WGS) entry which is preliminary data.</text>
</comment>
<feature type="compositionally biased region" description="Polar residues" evidence="1">
    <location>
        <begin position="210"/>
        <end position="225"/>
    </location>
</feature>
<proteinExistence type="predicted"/>
<dbReference type="AlphaFoldDB" id="A0AAE1KB52"/>
<name>A0AAE1KB52_9FABA</name>
<feature type="compositionally biased region" description="Pro residues" evidence="1">
    <location>
        <begin position="164"/>
        <end position="173"/>
    </location>
</feature>
<gene>
    <name evidence="2" type="ORF">QN277_022137</name>
</gene>
<feature type="compositionally biased region" description="Low complexity" evidence="1">
    <location>
        <begin position="71"/>
        <end position="98"/>
    </location>
</feature>
<feature type="region of interest" description="Disordered" evidence="1">
    <location>
        <begin position="278"/>
        <end position="318"/>
    </location>
</feature>
<evidence type="ECO:0000256" key="1">
    <source>
        <dbReference type="SAM" id="MobiDB-lite"/>
    </source>
</evidence>
<reference evidence="2" key="1">
    <citation type="submission" date="2023-10" db="EMBL/GenBank/DDBJ databases">
        <title>Chromosome-level genome of the transformable northern wattle, Acacia crassicarpa.</title>
        <authorList>
            <person name="Massaro I."/>
            <person name="Sinha N.R."/>
            <person name="Poethig S."/>
            <person name="Leichty A.R."/>
        </authorList>
    </citation>
    <scope>NUCLEOTIDE SEQUENCE</scope>
    <source>
        <strain evidence="2">Acra3RX</strain>
        <tissue evidence="2">Leaf</tissue>
    </source>
</reference>
<feature type="compositionally biased region" description="Basic and acidic residues" evidence="1">
    <location>
        <begin position="295"/>
        <end position="304"/>
    </location>
</feature>
<keyword evidence="3" id="KW-1185">Reference proteome</keyword>
<feature type="region of interest" description="Disordered" evidence="1">
    <location>
        <begin position="20"/>
        <end position="238"/>
    </location>
</feature>
<evidence type="ECO:0000313" key="3">
    <source>
        <dbReference type="Proteomes" id="UP001293593"/>
    </source>
</evidence>
<feature type="compositionally biased region" description="Pro residues" evidence="1">
    <location>
        <begin position="21"/>
        <end position="35"/>
    </location>
</feature>
<dbReference type="EMBL" id="JAWXYG010000006">
    <property type="protein sequence ID" value="KAK4268910.1"/>
    <property type="molecule type" value="Genomic_DNA"/>
</dbReference>
<evidence type="ECO:0008006" key="4">
    <source>
        <dbReference type="Google" id="ProtNLM"/>
    </source>
</evidence>
<feature type="compositionally biased region" description="Polar residues" evidence="1">
    <location>
        <begin position="142"/>
        <end position="156"/>
    </location>
</feature>
<sequence length="367" mass="39077">MANQAPGRPWFRLASLRSVAAPPPAPAPAPAPAPSSRPSLVQPTNMINLLPPPAERRSVPSSPAQKLPVRSSSSLPSSPHQNGSASSSVSSSSPAQKASPPPSSAPSPAKGGTTPSTKQVVQAKPTTPPPSASPTQKATTPQSASSTTKQVVQTVMQSPKAKPTTPPPSPLTLPPAQLTANSEANPKIPEEAESKSVILQKRIEKPKQWGNHNSGETLKNPNEKQYGNHRKSWVSEDSPMKVITIAGENRGAYMELIQSPKKNEFGDKSNYLYRNGVSKIKSENGESGISSSDEGNEKKKETRNSRRAKSSNPMSTFMNSNVQCVNNSILYNASCSHHDPGLRLSLARKPLESGGFDFKEIVNGRHD</sequence>
<organism evidence="2 3">
    <name type="scientific">Acacia crassicarpa</name>
    <name type="common">northern wattle</name>
    <dbReference type="NCBI Taxonomy" id="499986"/>
    <lineage>
        <taxon>Eukaryota</taxon>
        <taxon>Viridiplantae</taxon>
        <taxon>Streptophyta</taxon>
        <taxon>Embryophyta</taxon>
        <taxon>Tracheophyta</taxon>
        <taxon>Spermatophyta</taxon>
        <taxon>Magnoliopsida</taxon>
        <taxon>eudicotyledons</taxon>
        <taxon>Gunneridae</taxon>
        <taxon>Pentapetalae</taxon>
        <taxon>rosids</taxon>
        <taxon>fabids</taxon>
        <taxon>Fabales</taxon>
        <taxon>Fabaceae</taxon>
        <taxon>Caesalpinioideae</taxon>
        <taxon>mimosoid clade</taxon>
        <taxon>Acacieae</taxon>
        <taxon>Acacia</taxon>
    </lineage>
</organism>
<protein>
    <recommendedName>
        <fullName evidence="4">Vegetative cell wall protein gp1-like</fullName>
    </recommendedName>
</protein>
<evidence type="ECO:0000313" key="2">
    <source>
        <dbReference type="EMBL" id="KAK4268910.1"/>
    </source>
</evidence>
<dbReference type="PANTHER" id="PTHR33472">
    <property type="entry name" value="OS01G0106600 PROTEIN"/>
    <property type="match status" value="1"/>
</dbReference>